<dbReference type="EMBL" id="JAGZGG010000024">
    <property type="protein sequence ID" value="MBS5332851.1"/>
    <property type="molecule type" value="Genomic_DNA"/>
</dbReference>
<dbReference type="AlphaFoldDB" id="A0A943DG04"/>
<dbReference type="Proteomes" id="UP000759273">
    <property type="component" value="Unassembled WGS sequence"/>
</dbReference>
<accession>A0A943DG04</accession>
<reference evidence="1" key="1">
    <citation type="submission" date="2021-02" db="EMBL/GenBank/DDBJ databases">
        <title>Infant gut strain persistence is associated with maternal origin, phylogeny, and functional potential including surface adhesion and iron acquisition.</title>
        <authorList>
            <person name="Lou Y.C."/>
        </authorList>
    </citation>
    <scope>NUCLEOTIDE SEQUENCE</scope>
    <source>
        <strain evidence="1">L3_101_000M1_dasL3_101_000M1_concoct_87</strain>
    </source>
</reference>
<name>A0A943DG04_9FIRM</name>
<organism evidence="1 2">
    <name type="scientific">Subdoligranulum variabile</name>
    <dbReference type="NCBI Taxonomy" id="214851"/>
    <lineage>
        <taxon>Bacteria</taxon>
        <taxon>Bacillati</taxon>
        <taxon>Bacillota</taxon>
        <taxon>Clostridia</taxon>
        <taxon>Eubacteriales</taxon>
        <taxon>Oscillospiraceae</taxon>
        <taxon>Subdoligranulum</taxon>
    </lineage>
</organism>
<proteinExistence type="predicted"/>
<protein>
    <submittedName>
        <fullName evidence="1">Uncharacterized protein</fullName>
    </submittedName>
</protein>
<gene>
    <name evidence="1" type="ORF">KHY36_10030</name>
</gene>
<comment type="caution">
    <text evidence="1">The sequence shown here is derived from an EMBL/GenBank/DDBJ whole genome shotgun (WGS) entry which is preliminary data.</text>
</comment>
<evidence type="ECO:0000313" key="1">
    <source>
        <dbReference type="EMBL" id="MBS5332851.1"/>
    </source>
</evidence>
<sequence length="96" mass="10860">MVNVKNIADEADMIINERYEIDELADAAGGYFAMPSADELAYTELLFDVCDQFGIHYYSADKKARAFVEEVTRVTWAKQQEEKTGVQQSIRPAFTA</sequence>
<evidence type="ECO:0000313" key="2">
    <source>
        <dbReference type="Proteomes" id="UP000759273"/>
    </source>
</evidence>